<dbReference type="Proteomes" id="UP000027987">
    <property type="component" value="Chromosome"/>
</dbReference>
<dbReference type="KEGG" id="dja:HY57_08600"/>
<dbReference type="RefSeq" id="WP_019467399.1">
    <property type="nucleotide sequence ID" value="NZ_ALOY01000183.1"/>
</dbReference>
<dbReference type="PATRIC" id="fig|1217721.7.peg.1782"/>
<evidence type="ECO:0000313" key="2">
    <source>
        <dbReference type="Proteomes" id="UP000027987"/>
    </source>
</evidence>
<accession>A0A075JZ02</accession>
<dbReference type="OrthoDB" id="5959443at2"/>
<reference evidence="1 2" key="1">
    <citation type="submission" date="2014-07" db="EMBL/GenBank/DDBJ databases">
        <title>Complete Genome Sequence of Dyella japonica Strain A8 Isolated from Malaysian Tropical Soil.</title>
        <authorList>
            <person name="Hui R.K.H."/>
            <person name="Chen J.-W."/>
            <person name="Chan K.-G."/>
            <person name="Leung F.C.C."/>
        </authorList>
    </citation>
    <scope>NUCLEOTIDE SEQUENCE [LARGE SCALE GENOMIC DNA]</scope>
    <source>
        <strain evidence="1 2">A8</strain>
    </source>
</reference>
<sequence>MAVYHLISINEDQLRDWRGDHDELLRNVGSAVVLACLDPTSQSVIIRDATLDSTGEGDGASISVSHIDQHEGGNFAVWAWAAGDSVCVAGLADEELETLGKLVEAVRRSRAGAGNEAADHP</sequence>
<keyword evidence="2" id="KW-1185">Reference proteome</keyword>
<gene>
    <name evidence="1" type="ORF">HY57_08600</name>
</gene>
<name>A0A075JZ02_9GAMM</name>
<protein>
    <submittedName>
        <fullName evidence="1">Uncharacterized protein</fullName>
    </submittedName>
</protein>
<organism evidence="1 2">
    <name type="scientific">Dyella japonica A8</name>
    <dbReference type="NCBI Taxonomy" id="1217721"/>
    <lineage>
        <taxon>Bacteria</taxon>
        <taxon>Pseudomonadati</taxon>
        <taxon>Pseudomonadota</taxon>
        <taxon>Gammaproteobacteria</taxon>
        <taxon>Lysobacterales</taxon>
        <taxon>Rhodanobacteraceae</taxon>
        <taxon>Dyella</taxon>
    </lineage>
</organism>
<evidence type="ECO:0000313" key="1">
    <source>
        <dbReference type="EMBL" id="AIF47326.1"/>
    </source>
</evidence>
<dbReference type="EMBL" id="CP008884">
    <property type="protein sequence ID" value="AIF47326.1"/>
    <property type="molecule type" value="Genomic_DNA"/>
</dbReference>
<proteinExistence type="predicted"/>
<dbReference type="HOGENOM" id="CLU_2034367_0_0_6"/>
<dbReference type="AlphaFoldDB" id="A0A075JZ02"/>